<sequence>MLLQVISIYYVIIMLIESVNCGKDEFHFETFGHCIKQQDKPDLVKCAGKQILETFEQFNSVENFTLTKGLILSKDDSAMGRNNPINFLDQDPSDIRALLENAGLAVSSRSVQWDMSRLYPGLQLRIGPGVNGGLLEFIVDPSTVYDERSHLLHEESTARIMTRKFVLPFLLGLKFNLATLLPLILGLIILISKKAAFLSKLALFITGLFGLSGIYSLGGGFKEHGYGNYGFGGIYPAAYYPPPVFADTGAIHHHSSSHAQFASPYKILESNTPPNEQLEDNFYEFEKQQLLKDRSARLYEREIDRADIKPKYQQSNQRNFVWQTAN</sequence>
<dbReference type="GO" id="GO:0016020">
    <property type="term" value="C:membrane"/>
    <property type="evidence" value="ECO:0007669"/>
    <property type="project" value="TreeGrafter"/>
</dbReference>
<dbReference type="InterPro" id="IPR012464">
    <property type="entry name" value="DUF1676"/>
</dbReference>
<dbReference type="Pfam" id="PF07898">
    <property type="entry name" value="DUF1676"/>
    <property type="match status" value="1"/>
</dbReference>
<evidence type="ECO:0000313" key="3">
    <source>
        <dbReference type="EMBL" id="KAG5671897.1"/>
    </source>
</evidence>
<dbReference type="AlphaFoldDB" id="A0A9J6BPU5"/>
<dbReference type="PANTHER" id="PTHR21879">
    <property type="entry name" value="FI03362P-RELATED-RELATED"/>
    <property type="match status" value="1"/>
</dbReference>
<feature type="transmembrane region" description="Helical" evidence="1">
    <location>
        <begin position="165"/>
        <end position="191"/>
    </location>
</feature>
<feature type="chain" id="PRO_5039945992" description="Osiris 10" evidence="2">
    <location>
        <begin position="22"/>
        <end position="326"/>
    </location>
</feature>
<keyword evidence="1" id="KW-1133">Transmembrane helix</keyword>
<keyword evidence="1" id="KW-0472">Membrane</keyword>
<dbReference type="OrthoDB" id="8197686at2759"/>
<organism evidence="3 4">
    <name type="scientific">Polypedilum vanderplanki</name>
    <name type="common">Sleeping chironomid midge</name>
    <dbReference type="NCBI Taxonomy" id="319348"/>
    <lineage>
        <taxon>Eukaryota</taxon>
        <taxon>Metazoa</taxon>
        <taxon>Ecdysozoa</taxon>
        <taxon>Arthropoda</taxon>
        <taxon>Hexapoda</taxon>
        <taxon>Insecta</taxon>
        <taxon>Pterygota</taxon>
        <taxon>Neoptera</taxon>
        <taxon>Endopterygota</taxon>
        <taxon>Diptera</taxon>
        <taxon>Nematocera</taxon>
        <taxon>Chironomoidea</taxon>
        <taxon>Chironomidae</taxon>
        <taxon>Chironominae</taxon>
        <taxon>Polypedilum</taxon>
        <taxon>Polypedilum</taxon>
    </lineage>
</organism>
<keyword evidence="1" id="KW-0812">Transmembrane</keyword>
<name>A0A9J6BPU5_POLVA</name>
<feature type="signal peptide" evidence="2">
    <location>
        <begin position="1"/>
        <end position="21"/>
    </location>
</feature>
<proteinExistence type="predicted"/>
<keyword evidence="4" id="KW-1185">Reference proteome</keyword>
<evidence type="ECO:0008006" key="5">
    <source>
        <dbReference type="Google" id="ProtNLM"/>
    </source>
</evidence>
<comment type="caution">
    <text evidence="3">The sequence shown here is derived from an EMBL/GenBank/DDBJ whole genome shotgun (WGS) entry which is preliminary data.</text>
</comment>
<dbReference type="Proteomes" id="UP001107558">
    <property type="component" value="Chromosome 3"/>
</dbReference>
<evidence type="ECO:0000313" key="4">
    <source>
        <dbReference type="Proteomes" id="UP001107558"/>
    </source>
</evidence>
<reference evidence="3" key="1">
    <citation type="submission" date="2021-03" db="EMBL/GenBank/DDBJ databases">
        <title>Chromosome level genome of the anhydrobiotic midge Polypedilum vanderplanki.</title>
        <authorList>
            <person name="Yoshida Y."/>
            <person name="Kikawada T."/>
            <person name="Gusev O."/>
        </authorList>
    </citation>
    <scope>NUCLEOTIDE SEQUENCE</scope>
    <source>
        <strain evidence="3">NIAS01</strain>
        <tissue evidence="3">Whole body or cell culture</tissue>
    </source>
</reference>
<gene>
    <name evidence="3" type="ORF">PVAND_002066</name>
</gene>
<dbReference type="EMBL" id="JADBJN010000003">
    <property type="protein sequence ID" value="KAG5671897.1"/>
    <property type="molecule type" value="Genomic_DNA"/>
</dbReference>
<accession>A0A9J6BPU5</accession>
<dbReference type="PANTHER" id="PTHR21879:SF27">
    <property type="entry name" value="OSIRIS 10A"/>
    <property type="match status" value="1"/>
</dbReference>
<evidence type="ECO:0000256" key="1">
    <source>
        <dbReference type="SAM" id="Phobius"/>
    </source>
</evidence>
<keyword evidence="2" id="KW-0732">Signal</keyword>
<feature type="transmembrane region" description="Helical" evidence="1">
    <location>
        <begin position="197"/>
        <end position="217"/>
    </location>
</feature>
<protein>
    <recommendedName>
        <fullName evidence="5">Osiris 10</fullName>
    </recommendedName>
</protein>
<evidence type="ECO:0000256" key="2">
    <source>
        <dbReference type="SAM" id="SignalP"/>
    </source>
</evidence>